<keyword evidence="3 6" id="KW-0731">Sigma factor</keyword>
<dbReference type="InterPro" id="IPR007627">
    <property type="entry name" value="RNA_pol_sigma70_r2"/>
</dbReference>
<evidence type="ECO:0000259" key="7">
    <source>
        <dbReference type="Pfam" id="PF04542"/>
    </source>
</evidence>
<evidence type="ECO:0000256" key="4">
    <source>
        <dbReference type="ARBA" id="ARBA00023125"/>
    </source>
</evidence>
<dbReference type="Gene3D" id="1.10.10.10">
    <property type="entry name" value="Winged helix-like DNA-binding domain superfamily/Winged helix DNA-binding domain"/>
    <property type="match status" value="1"/>
</dbReference>
<feature type="domain" description="RNA polymerase sigma-70 region 2" evidence="7">
    <location>
        <begin position="20"/>
        <end position="84"/>
    </location>
</feature>
<dbReference type="Gene3D" id="1.10.1740.10">
    <property type="match status" value="1"/>
</dbReference>
<name>A0A8J7TL65_9BACT</name>
<dbReference type="SUPFAM" id="SSF88946">
    <property type="entry name" value="Sigma2 domain of RNA polymerase sigma factors"/>
    <property type="match status" value="1"/>
</dbReference>
<dbReference type="Pfam" id="PF08281">
    <property type="entry name" value="Sigma70_r4_2"/>
    <property type="match status" value="1"/>
</dbReference>
<comment type="similarity">
    <text evidence="1 6">Belongs to the sigma-70 factor family. ECF subfamily.</text>
</comment>
<dbReference type="PANTHER" id="PTHR43133">
    <property type="entry name" value="RNA POLYMERASE ECF-TYPE SIGMA FACTO"/>
    <property type="match status" value="1"/>
</dbReference>
<evidence type="ECO:0000259" key="8">
    <source>
        <dbReference type="Pfam" id="PF08281"/>
    </source>
</evidence>
<keyword evidence="5 6" id="KW-0804">Transcription</keyword>
<dbReference type="PROSITE" id="PS01063">
    <property type="entry name" value="SIGMA70_ECF"/>
    <property type="match status" value="1"/>
</dbReference>
<dbReference type="GO" id="GO:0016987">
    <property type="term" value="F:sigma factor activity"/>
    <property type="evidence" value="ECO:0007669"/>
    <property type="project" value="UniProtKB-KW"/>
</dbReference>
<keyword evidence="2 6" id="KW-0805">Transcription regulation</keyword>
<dbReference type="Proteomes" id="UP000664277">
    <property type="component" value="Unassembled WGS sequence"/>
</dbReference>
<protein>
    <recommendedName>
        <fullName evidence="6">RNA polymerase sigma factor</fullName>
    </recommendedName>
</protein>
<dbReference type="GO" id="GO:0006352">
    <property type="term" value="P:DNA-templated transcription initiation"/>
    <property type="evidence" value="ECO:0007669"/>
    <property type="project" value="InterPro"/>
</dbReference>
<evidence type="ECO:0000256" key="6">
    <source>
        <dbReference type="RuleBase" id="RU000716"/>
    </source>
</evidence>
<dbReference type="InterPro" id="IPR013324">
    <property type="entry name" value="RNA_pol_sigma_r3/r4-like"/>
</dbReference>
<evidence type="ECO:0000256" key="2">
    <source>
        <dbReference type="ARBA" id="ARBA00023015"/>
    </source>
</evidence>
<comment type="caution">
    <text evidence="9">The sequence shown here is derived from an EMBL/GenBank/DDBJ whole genome shotgun (WGS) entry which is preliminary data.</text>
</comment>
<dbReference type="EMBL" id="JAFLCK010000013">
    <property type="protein sequence ID" value="MBN8660730.1"/>
    <property type="molecule type" value="Genomic_DNA"/>
</dbReference>
<dbReference type="SUPFAM" id="SSF88659">
    <property type="entry name" value="Sigma3 and sigma4 domains of RNA polymerase sigma factors"/>
    <property type="match status" value="1"/>
</dbReference>
<dbReference type="InterPro" id="IPR039425">
    <property type="entry name" value="RNA_pol_sigma-70-like"/>
</dbReference>
<dbReference type="GO" id="GO:0006950">
    <property type="term" value="P:response to stress"/>
    <property type="evidence" value="ECO:0007669"/>
    <property type="project" value="UniProtKB-ARBA"/>
</dbReference>
<feature type="domain" description="RNA polymerase sigma factor 70 region 4 type 2" evidence="8">
    <location>
        <begin position="123"/>
        <end position="175"/>
    </location>
</feature>
<dbReference type="InterPro" id="IPR036388">
    <property type="entry name" value="WH-like_DNA-bd_sf"/>
</dbReference>
<accession>A0A8J7TL65</accession>
<dbReference type="GO" id="GO:0003677">
    <property type="term" value="F:DNA binding"/>
    <property type="evidence" value="ECO:0007669"/>
    <property type="project" value="UniProtKB-KW"/>
</dbReference>
<reference evidence="9" key="1">
    <citation type="submission" date="2021-02" db="EMBL/GenBank/DDBJ databases">
        <title>Genome-Resolved Metagenomics of a Microbial Community Performing Photosynthetic Biological Nutrient Removal.</title>
        <authorList>
            <person name="Mcdaniel E.A."/>
        </authorList>
    </citation>
    <scope>NUCLEOTIDE SEQUENCE</scope>
    <source>
        <strain evidence="9">UWPOB_OBS1</strain>
    </source>
</reference>
<dbReference type="CDD" id="cd06171">
    <property type="entry name" value="Sigma70_r4"/>
    <property type="match status" value="1"/>
</dbReference>
<dbReference type="PANTHER" id="PTHR43133:SF51">
    <property type="entry name" value="RNA POLYMERASE SIGMA FACTOR"/>
    <property type="match status" value="1"/>
</dbReference>
<dbReference type="NCBIfam" id="TIGR02937">
    <property type="entry name" value="sigma70-ECF"/>
    <property type="match status" value="1"/>
</dbReference>
<sequence>MFAFGPKKKDTADSVLNDWVKQYSRELYQFAFLRVNKREDAEDLVQVTFIKAYRAYAGFRSGSNPRAWLYTILANSIKDHLRRSGMSEISLEDESDLLSQLPDPANSPETALIEKDEQERRSQALARGIANLPEQFAAPLLLREVNDLSYKEIADLLSIPIGTVMSRLSRARNALFEIMNKESSDPTREKAGGEK</sequence>
<dbReference type="Pfam" id="PF04542">
    <property type="entry name" value="Sigma70_r2"/>
    <property type="match status" value="1"/>
</dbReference>
<dbReference type="InterPro" id="IPR000838">
    <property type="entry name" value="RNA_pol_sigma70_ECF_CS"/>
</dbReference>
<evidence type="ECO:0000313" key="10">
    <source>
        <dbReference type="Proteomes" id="UP000664277"/>
    </source>
</evidence>
<dbReference type="AlphaFoldDB" id="A0A8J7TL65"/>
<dbReference type="InterPro" id="IPR013325">
    <property type="entry name" value="RNA_pol_sigma_r2"/>
</dbReference>
<evidence type="ECO:0000256" key="3">
    <source>
        <dbReference type="ARBA" id="ARBA00023082"/>
    </source>
</evidence>
<gene>
    <name evidence="9" type="ORF">J0M35_10225</name>
</gene>
<evidence type="ECO:0000313" key="9">
    <source>
        <dbReference type="EMBL" id="MBN8660730.1"/>
    </source>
</evidence>
<dbReference type="InterPro" id="IPR014284">
    <property type="entry name" value="RNA_pol_sigma-70_dom"/>
</dbReference>
<dbReference type="InterPro" id="IPR013249">
    <property type="entry name" value="RNA_pol_sigma70_r4_t2"/>
</dbReference>
<evidence type="ECO:0000256" key="5">
    <source>
        <dbReference type="ARBA" id="ARBA00023163"/>
    </source>
</evidence>
<keyword evidence="4 6" id="KW-0238">DNA-binding</keyword>
<evidence type="ECO:0000256" key="1">
    <source>
        <dbReference type="ARBA" id="ARBA00010641"/>
    </source>
</evidence>
<proteinExistence type="inferred from homology"/>
<organism evidence="9 10">
    <name type="scientific">Candidatus Obscuribacter phosphatis</name>
    <dbReference type="NCBI Taxonomy" id="1906157"/>
    <lineage>
        <taxon>Bacteria</taxon>
        <taxon>Bacillati</taxon>
        <taxon>Candidatus Melainabacteria</taxon>
        <taxon>Candidatus Obscuribacterales</taxon>
        <taxon>Candidatus Obscuribacteraceae</taxon>
        <taxon>Candidatus Obscuribacter</taxon>
    </lineage>
</organism>